<dbReference type="InterPro" id="IPR045170">
    <property type="entry name" value="MTOX"/>
</dbReference>
<dbReference type="GO" id="GO:0008115">
    <property type="term" value="F:sarcosine oxidase activity"/>
    <property type="evidence" value="ECO:0007669"/>
    <property type="project" value="TreeGrafter"/>
</dbReference>
<dbReference type="AlphaFoldDB" id="A0A5C8PCJ3"/>
<comment type="cofactor">
    <cofactor evidence="1">
        <name>FAD</name>
        <dbReference type="ChEBI" id="CHEBI:57692"/>
    </cofactor>
</comment>
<dbReference type="PANTHER" id="PTHR10961:SF46">
    <property type="entry name" value="PEROXISOMAL SARCOSINE OXIDASE"/>
    <property type="match status" value="1"/>
</dbReference>
<proteinExistence type="predicted"/>
<reference evidence="6 7" key="1">
    <citation type="submission" date="2019-06" db="EMBL/GenBank/DDBJ databases">
        <title>New taxonomy in bacterial strain CC-CFT640, isolated from vineyard.</title>
        <authorList>
            <person name="Lin S.-Y."/>
            <person name="Tsai C.-F."/>
            <person name="Young C.-C."/>
        </authorList>
    </citation>
    <scope>NUCLEOTIDE SEQUENCE [LARGE SCALE GENOMIC DNA]</scope>
    <source>
        <strain evidence="6 7">CC-CFT640</strain>
    </source>
</reference>
<evidence type="ECO:0000259" key="5">
    <source>
        <dbReference type="Pfam" id="PF01266"/>
    </source>
</evidence>
<dbReference type="GO" id="GO:0050660">
    <property type="term" value="F:flavin adenine dinucleotide binding"/>
    <property type="evidence" value="ECO:0007669"/>
    <property type="project" value="InterPro"/>
</dbReference>
<evidence type="ECO:0000313" key="6">
    <source>
        <dbReference type="EMBL" id="TXL71002.1"/>
    </source>
</evidence>
<protein>
    <submittedName>
        <fullName evidence="6">FAD-dependent oxidoreductase</fullName>
    </submittedName>
</protein>
<feature type="domain" description="FAD dependent oxidoreductase" evidence="5">
    <location>
        <begin position="8"/>
        <end position="363"/>
    </location>
</feature>
<keyword evidence="7" id="KW-1185">Reference proteome</keyword>
<comment type="caution">
    <text evidence="6">The sequence shown here is derived from an EMBL/GenBank/DDBJ whole genome shotgun (WGS) entry which is preliminary data.</text>
</comment>
<evidence type="ECO:0000256" key="4">
    <source>
        <dbReference type="ARBA" id="ARBA00023002"/>
    </source>
</evidence>
<evidence type="ECO:0000256" key="3">
    <source>
        <dbReference type="ARBA" id="ARBA00022827"/>
    </source>
</evidence>
<organism evidence="6 7">
    <name type="scientific">Vineibacter terrae</name>
    <dbReference type="NCBI Taxonomy" id="2586908"/>
    <lineage>
        <taxon>Bacteria</taxon>
        <taxon>Pseudomonadati</taxon>
        <taxon>Pseudomonadota</taxon>
        <taxon>Alphaproteobacteria</taxon>
        <taxon>Hyphomicrobiales</taxon>
        <taxon>Vineibacter</taxon>
    </lineage>
</organism>
<dbReference type="OrthoDB" id="9806257at2"/>
<dbReference type="PANTHER" id="PTHR10961">
    <property type="entry name" value="PEROXISOMAL SARCOSINE OXIDASE"/>
    <property type="match status" value="1"/>
</dbReference>
<keyword evidence="2" id="KW-0285">Flavoprotein</keyword>
<dbReference type="Gene3D" id="3.30.9.10">
    <property type="entry name" value="D-Amino Acid Oxidase, subunit A, domain 2"/>
    <property type="match status" value="1"/>
</dbReference>
<gene>
    <name evidence="6" type="ORF">FHP25_32190</name>
</gene>
<dbReference type="Pfam" id="PF01266">
    <property type="entry name" value="DAO"/>
    <property type="match status" value="1"/>
</dbReference>
<dbReference type="InterPro" id="IPR006076">
    <property type="entry name" value="FAD-dep_OxRdtase"/>
</dbReference>
<dbReference type="InterPro" id="IPR036188">
    <property type="entry name" value="FAD/NAD-bd_sf"/>
</dbReference>
<accession>A0A5C8PCJ3</accession>
<keyword evidence="4" id="KW-0560">Oxidoreductase</keyword>
<dbReference type="Gene3D" id="3.50.50.60">
    <property type="entry name" value="FAD/NAD(P)-binding domain"/>
    <property type="match status" value="1"/>
</dbReference>
<dbReference type="EMBL" id="VDUZ01000050">
    <property type="protein sequence ID" value="TXL71002.1"/>
    <property type="molecule type" value="Genomic_DNA"/>
</dbReference>
<name>A0A5C8PCJ3_9HYPH</name>
<sequence>MGGKVMHILIIGAGIAGLGAAWALVRDGHRVTVLERGPIPNPRGASVDSHRLIRRAYGSEDGYMRLITHACAAWDRMWADLGVKLCVDTGALSTSARTDDWVAMSLQALKTGGFPVDELDAKRLAERFPLVEPRGIEVAFFSPEGGVLLADRIVAALARWLAATGTQLRPGTQVVDIDADAGAVTLADGERLAADLVLVAAGAWVAMLAPGLAAKVEPSRQVLAYVDLPDDLARAWATHPSLLCVERAEGFYLVPPVVAPDGTRTRLKIGDHLFSRTGDPEADPRVAGAEETRAVLEQARGRLRHLERYRLAEGKVCYYTVDRRPGHETFQSLPLGRSAWAMSNCSGHGFKFGACLGEAFADMVAGRSSPDAFTKYAAGAASVVPSEARNL</sequence>
<dbReference type="Proteomes" id="UP000321638">
    <property type="component" value="Unassembled WGS sequence"/>
</dbReference>
<evidence type="ECO:0000256" key="1">
    <source>
        <dbReference type="ARBA" id="ARBA00001974"/>
    </source>
</evidence>
<evidence type="ECO:0000313" key="7">
    <source>
        <dbReference type="Proteomes" id="UP000321638"/>
    </source>
</evidence>
<dbReference type="SUPFAM" id="SSF51905">
    <property type="entry name" value="FAD/NAD(P)-binding domain"/>
    <property type="match status" value="1"/>
</dbReference>
<evidence type="ECO:0000256" key="2">
    <source>
        <dbReference type="ARBA" id="ARBA00022630"/>
    </source>
</evidence>
<keyword evidence="3" id="KW-0274">FAD</keyword>